<dbReference type="Pfam" id="PF13812">
    <property type="entry name" value="PPR_3"/>
    <property type="match status" value="1"/>
</dbReference>
<keyword evidence="5" id="KW-1185">Reference proteome</keyword>
<dbReference type="GO" id="GO:0003723">
    <property type="term" value="F:RNA binding"/>
    <property type="evidence" value="ECO:0007669"/>
    <property type="project" value="InterPro"/>
</dbReference>
<feature type="repeat" description="PPR" evidence="2">
    <location>
        <begin position="123"/>
        <end position="157"/>
    </location>
</feature>
<sequence>MSFSCFLFLCNFYCEVFAFCLDFQSHNSQCFPVYLSNLPSDALLLFQYMKLANERPNSITLVSLLGACTRILNIRLGKCIHSHIVTNGIELHVELETALLGMFAKCGHIQLAFRIFNSMRNKNLQSWTIMISGLADHGHGEEVVSLFARMEESSFRPDCLSLSAI</sequence>
<dbReference type="Gene3D" id="1.25.40.10">
    <property type="entry name" value="Tetratricopeptide repeat domain"/>
    <property type="match status" value="1"/>
</dbReference>
<dbReference type="Proteomes" id="UP001371456">
    <property type="component" value="Unassembled WGS sequence"/>
</dbReference>
<dbReference type="InterPro" id="IPR011990">
    <property type="entry name" value="TPR-like_helical_dom_sf"/>
</dbReference>
<gene>
    <name evidence="4" type="ORF">RDI58_000863</name>
</gene>
<dbReference type="PANTHER" id="PTHR47926:SF436">
    <property type="entry name" value="PENTATRICOPEPTIDE REPEAT-CONTAINING PROTEIN ELI1, CHLOROPLASTIC-LIKE ISOFORM X2"/>
    <property type="match status" value="1"/>
</dbReference>
<dbReference type="InterPro" id="IPR046960">
    <property type="entry name" value="PPR_At4g14850-like_plant"/>
</dbReference>
<evidence type="ECO:0000256" key="1">
    <source>
        <dbReference type="ARBA" id="ARBA00022737"/>
    </source>
</evidence>
<evidence type="ECO:0000313" key="5">
    <source>
        <dbReference type="Proteomes" id="UP001371456"/>
    </source>
</evidence>
<evidence type="ECO:0000256" key="2">
    <source>
        <dbReference type="PROSITE-ProRule" id="PRU00708"/>
    </source>
</evidence>
<dbReference type="PANTHER" id="PTHR47926">
    <property type="entry name" value="PENTATRICOPEPTIDE REPEAT-CONTAINING PROTEIN"/>
    <property type="match status" value="1"/>
</dbReference>
<comment type="caution">
    <text evidence="4">The sequence shown here is derived from an EMBL/GenBank/DDBJ whole genome shotgun (WGS) entry which is preliminary data.</text>
</comment>
<evidence type="ECO:0000313" key="4">
    <source>
        <dbReference type="EMBL" id="KAK6803079.1"/>
    </source>
</evidence>
<keyword evidence="3" id="KW-0732">Signal</keyword>
<dbReference type="InterPro" id="IPR002885">
    <property type="entry name" value="PPR_rpt"/>
</dbReference>
<dbReference type="PROSITE" id="PS51375">
    <property type="entry name" value="PPR"/>
    <property type="match status" value="1"/>
</dbReference>
<dbReference type="Pfam" id="PF01535">
    <property type="entry name" value="PPR"/>
    <property type="match status" value="1"/>
</dbReference>
<dbReference type="AlphaFoldDB" id="A0AAN8U416"/>
<organism evidence="4 5">
    <name type="scientific">Solanum bulbocastanum</name>
    <name type="common">Wild potato</name>
    <dbReference type="NCBI Taxonomy" id="147425"/>
    <lineage>
        <taxon>Eukaryota</taxon>
        <taxon>Viridiplantae</taxon>
        <taxon>Streptophyta</taxon>
        <taxon>Embryophyta</taxon>
        <taxon>Tracheophyta</taxon>
        <taxon>Spermatophyta</taxon>
        <taxon>Magnoliopsida</taxon>
        <taxon>eudicotyledons</taxon>
        <taxon>Gunneridae</taxon>
        <taxon>Pentapetalae</taxon>
        <taxon>asterids</taxon>
        <taxon>lamiids</taxon>
        <taxon>Solanales</taxon>
        <taxon>Solanaceae</taxon>
        <taxon>Solanoideae</taxon>
        <taxon>Solaneae</taxon>
        <taxon>Solanum</taxon>
    </lineage>
</organism>
<reference evidence="4 5" key="1">
    <citation type="submission" date="2024-02" db="EMBL/GenBank/DDBJ databases">
        <title>de novo genome assembly of Solanum bulbocastanum strain 11H21.</title>
        <authorList>
            <person name="Hosaka A.J."/>
        </authorList>
    </citation>
    <scope>NUCLEOTIDE SEQUENCE [LARGE SCALE GENOMIC DNA]</scope>
    <source>
        <tissue evidence="4">Young leaves</tissue>
    </source>
</reference>
<name>A0AAN8U416_SOLBU</name>
<feature type="signal peptide" evidence="3">
    <location>
        <begin position="1"/>
        <end position="18"/>
    </location>
</feature>
<evidence type="ECO:0008006" key="6">
    <source>
        <dbReference type="Google" id="ProtNLM"/>
    </source>
</evidence>
<dbReference type="GO" id="GO:0009451">
    <property type="term" value="P:RNA modification"/>
    <property type="evidence" value="ECO:0007669"/>
    <property type="project" value="InterPro"/>
</dbReference>
<proteinExistence type="predicted"/>
<protein>
    <recommendedName>
        <fullName evidence="6">Pentatricopeptide repeat-containing protein</fullName>
    </recommendedName>
</protein>
<dbReference type="EMBL" id="JBANQN010000001">
    <property type="protein sequence ID" value="KAK6803079.1"/>
    <property type="molecule type" value="Genomic_DNA"/>
</dbReference>
<evidence type="ECO:0000256" key="3">
    <source>
        <dbReference type="SAM" id="SignalP"/>
    </source>
</evidence>
<accession>A0AAN8U416</accession>
<keyword evidence="1" id="KW-0677">Repeat</keyword>
<dbReference type="NCBIfam" id="TIGR00756">
    <property type="entry name" value="PPR"/>
    <property type="match status" value="1"/>
</dbReference>
<feature type="chain" id="PRO_5042913403" description="Pentatricopeptide repeat-containing protein" evidence="3">
    <location>
        <begin position="19"/>
        <end position="165"/>
    </location>
</feature>